<organism evidence="1 2">
    <name type="scientific">Corallincola platygyrae</name>
    <dbReference type="NCBI Taxonomy" id="1193278"/>
    <lineage>
        <taxon>Bacteria</taxon>
        <taxon>Pseudomonadati</taxon>
        <taxon>Pseudomonadota</taxon>
        <taxon>Gammaproteobacteria</taxon>
        <taxon>Alteromonadales</taxon>
        <taxon>Psychromonadaceae</taxon>
        <taxon>Corallincola</taxon>
    </lineage>
</organism>
<sequence>MPLGRLFGRKASGERIGVRVGNDTLTLCRYHAGAPSTISAERLSLSAEQDFDAALHSSAEALPANASDCQITLGPKHYHIVQVDRPRVDESELAQALSWAIKDLVPIPPDQMALDYFELPVQPAGADKINVVCADTSVLKPMVDVLHSAKLPLSNVCVDELNLPKLFPVIDEAQLLVIQQENEELLLVIVKQGMLYFSRRVRGYDLLATMTPEELRTGVVDNLSLEAQRSLDYFESQLRQPPVKQILVSLPGAHSELIIELLSANFFIPVSSFEPEAAVSANLDSSGLLGLAGIIASEGAS</sequence>
<dbReference type="EMBL" id="JBHUHT010000027">
    <property type="protein sequence ID" value="MFD2097640.1"/>
    <property type="molecule type" value="Genomic_DNA"/>
</dbReference>
<keyword evidence="2" id="KW-1185">Reference proteome</keyword>
<name>A0ABW4XRB9_9GAMM</name>
<protein>
    <submittedName>
        <fullName evidence="1">Type IV pilus biogenesis protein PilM</fullName>
    </submittedName>
</protein>
<dbReference type="InterPro" id="IPR043129">
    <property type="entry name" value="ATPase_NBD"/>
</dbReference>
<dbReference type="SUPFAM" id="SSF53067">
    <property type="entry name" value="Actin-like ATPase domain"/>
    <property type="match status" value="1"/>
</dbReference>
<dbReference type="Gene3D" id="3.30.420.380">
    <property type="match status" value="1"/>
</dbReference>
<dbReference type="RefSeq" id="WP_345341770.1">
    <property type="nucleotide sequence ID" value="NZ_BAABLI010000031.1"/>
</dbReference>
<accession>A0ABW4XRB9</accession>
<comment type="caution">
    <text evidence="1">The sequence shown here is derived from an EMBL/GenBank/DDBJ whole genome shotgun (WGS) entry which is preliminary data.</text>
</comment>
<evidence type="ECO:0000313" key="1">
    <source>
        <dbReference type="EMBL" id="MFD2097640.1"/>
    </source>
</evidence>
<gene>
    <name evidence="1" type="primary">pilM</name>
    <name evidence="1" type="ORF">ACFSJ3_16740</name>
</gene>
<evidence type="ECO:0000313" key="2">
    <source>
        <dbReference type="Proteomes" id="UP001597380"/>
    </source>
</evidence>
<reference evidence="2" key="1">
    <citation type="journal article" date="2019" name="Int. J. Syst. Evol. Microbiol.">
        <title>The Global Catalogue of Microorganisms (GCM) 10K type strain sequencing project: providing services to taxonomists for standard genome sequencing and annotation.</title>
        <authorList>
            <consortium name="The Broad Institute Genomics Platform"/>
            <consortium name="The Broad Institute Genome Sequencing Center for Infectious Disease"/>
            <person name="Wu L."/>
            <person name="Ma J."/>
        </authorList>
    </citation>
    <scope>NUCLEOTIDE SEQUENCE [LARGE SCALE GENOMIC DNA]</scope>
    <source>
        <strain evidence="2">CGMCC 1.10992</strain>
    </source>
</reference>
<proteinExistence type="predicted"/>
<dbReference type="Proteomes" id="UP001597380">
    <property type="component" value="Unassembled WGS sequence"/>
</dbReference>